<keyword evidence="2" id="KW-1185">Reference proteome</keyword>
<dbReference type="AlphaFoldDB" id="A0A4Y7PSA2"/>
<evidence type="ECO:0000313" key="1">
    <source>
        <dbReference type="EMBL" id="TDL18055.1"/>
    </source>
</evidence>
<evidence type="ECO:0000313" key="2">
    <source>
        <dbReference type="Proteomes" id="UP000294933"/>
    </source>
</evidence>
<dbReference type="VEuPathDB" id="FungiDB:BD410DRAFT_793750"/>
<reference evidence="1 2" key="1">
    <citation type="submission" date="2018-06" db="EMBL/GenBank/DDBJ databases">
        <title>A transcriptomic atlas of mushroom development highlights an independent origin of complex multicellularity.</title>
        <authorList>
            <consortium name="DOE Joint Genome Institute"/>
            <person name="Krizsan K."/>
            <person name="Almasi E."/>
            <person name="Merenyi Z."/>
            <person name="Sahu N."/>
            <person name="Viragh M."/>
            <person name="Koszo T."/>
            <person name="Mondo S."/>
            <person name="Kiss B."/>
            <person name="Balint B."/>
            <person name="Kues U."/>
            <person name="Barry K."/>
            <person name="Hegedus J.C."/>
            <person name="Henrissat B."/>
            <person name="Johnson J."/>
            <person name="Lipzen A."/>
            <person name="Ohm R."/>
            <person name="Nagy I."/>
            <person name="Pangilinan J."/>
            <person name="Yan J."/>
            <person name="Xiong Y."/>
            <person name="Grigoriev I.V."/>
            <person name="Hibbett D.S."/>
            <person name="Nagy L.G."/>
        </authorList>
    </citation>
    <scope>NUCLEOTIDE SEQUENCE [LARGE SCALE GENOMIC DNA]</scope>
    <source>
        <strain evidence="1 2">SZMC22713</strain>
    </source>
</reference>
<gene>
    <name evidence="1" type="ORF">BD410DRAFT_793750</name>
</gene>
<organism evidence="1 2">
    <name type="scientific">Rickenella mellea</name>
    <dbReference type="NCBI Taxonomy" id="50990"/>
    <lineage>
        <taxon>Eukaryota</taxon>
        <taxon>Fungi</taxon>
        <taxon>Dikarya</taxon>
        <taxon>Basidiomycota</taxon>
        <taxon>Agaricomycotina</taxon>
        <taxon>Agaricomycetes</taxon>
        <taxon>Hymenochaetales</taxon>
        <taxon>Rickenellaceae</taxon>
        <taxon>Rickenella</taxon>
    </lineage>
</organism>
<protein>
    <submittedName>
        <fullName evidence="1">Uncharacterized protein</fullName>
    </submittedName>
</protein>
<sequence>MSSQVRSRWVAILHLHAGASLAHRSRRKMNRRQHERCEGAGYYEGRILAVLALLRHCMMPPDSEQRTQDTKRRLNIAASSRQPRSQYQPRLATALMGRDAMLVTSARAA</sequence>
<dbReference type="EMBL" id="ML170213">
    <property type="protein sequence ID" value="TDL18055.1"/>
    <property type="molecule type" value="Genomic_DNA"/>
</dbReference>
<name>A0A4Y7PSA2_9AGAM</name>
<proteinExistence type="predicted"/>
<accession>A0A4Y7PSA2</accession>
<dbReference type="Proteomes" id="UP000294933">
    <property type="component" value="Unassembled WGS sequence"/>
</dbReference>